<evidence type="ECO:0000313" key="2">
    <source>
        <dbReference type="Proteomes" id="UP000000417"/>
    </source>
</evidence>
<dbReference type="KEGG" id="sth:STH56"/>
<proteinExistence type="predicted"/>
<evidence type="ECO:0000313" key="1">
    <source>
        <dbReference type="EMBL" id="BAD39041.1"/>
    </source>
</evidence>
<dbReference type="STRING" id="292459.STH56"/>
<dbReference type="EMBL" id="AP006840">
    <property type="protein sequence ID" value="BAD39041.1"/>
    <property type="molecule type" value="Genomic_DNA"/>
</dbReference>
<accession>Q67TF2</accession>
<organism evidence="1 2">
    <name type="scientific">Symbiobacterium thermophilum (strain DSM 24528 / JCM 14929 / IAM 14863 / T)</name>
    <dbReference type="NCBI Taxonomy" id="292459"/>
    <lineage>
        <taxon>Bacteria</taxon>
        <taxon>Bacillati</taxon>
        <taxon>Bacillota</taxon>
        <taxon>Clostridia</taxon>
        <taxon>Eubacteriales</taxon>
        <taxon>Symbiobacteriaceae</taxon>
        <taxon>Symbiobacterium</taxon>
    </lineage>
</organism>
<dbReference type="Proteomes" id="UP000000417">
    <property type="component" value="Chromosome"/>
</dbReference>
<reference evidence="1 2" key="1">
    <citation type="journal article" date="2004" name="Nucleic Acids Res.">
        <title>Genome sequence of Symbiobacterium thermophilum, an uncultivable bacterium that depends on microbial commensalism.</title>
        <authorList>
            <person name="Ueda K."/>
            <person name="Yamashita A."/>
            <person name="Ishikawa J."/>
            <person name="Shimada M."/>
            <person name="Watsuji T."/>
            <person name="Morimura K."/>
            <person name="Ikeda H."/>
            <person name="Hattori M."/>
            <person name="Beppu T."/>
        </authorList>
    </citation>
    <scope>NUCLEOTIDE SEQUENCE [LARGE SCALE GENOMIC DNA]</scope>
    <source>
        <strain evidence="2">T / IAM 14863</strain>
    </source>
</reference>
<name>Q67TF2_SYMTH</name>
<gene>
    <name evidence="1" type="ordered locus">STH56</name>
</gene>
<dbReference type="AlphaFoldDB" id="Q67TF2"/>
<dbReference type="HOGENOM" id="CLU_2425875_0_0_9"/>
<protein>
    <submittedName>
        <fullName evidence="1">Uncharacterized protein</fullName>
    </submittedName>
</protein>
<sequence>MLASLRATVLPQFTVEVYFDCEPDCRTHPRYVLVLRDGTAGAVELEFASARDLRAFLARSRQALTECRRTARIHRSPSKRVASGTVQATLF</sequence>
<keyword evidence="2" id="KW-1185">Reference proteome</keyword>